<name>A0A6C0B2U3_9ZZZZ</name>
<dbReference type="EMBL" id="MN739048">
    <property type="protein sequence ID" value="QHS85849.1"/>
    <property type="molecule type" value="Genomic_DNA"/>
</dbReference>
<proteinExistence type="predicted"/>
<sequence>MTTKIFLAYHNEDISQFNHPDIIPIKLDQTEYFESEIFRMLTPDMIPDADYIGLITPSIFRKVPSLTIETLFTQKPDPFAKLSLWLPDALCDSIAVKYHGQMYIVIYLWLLEQLNIPMTIVNKYTAFYCNMWITKRPIFLEYLSLAKQAIKCLDSPPPHIQYALKTDPLYTGRLIGTGILEKRFGKPYYPWQPFIMERLICAFAYLKETNGQSSLEG</sequence>
<evidence type="ECO:0000313" key="1">
    <source>
        <dbReference type="EMBL" id="QHS85849.1"/>
    </source>
</evidence>
<protein>
    <submittedName>
        <fullName evidence="1">Uncharacterized protein</fullName>
    </submittedName>
</protein>
<organism evidence="1">
    <name type="scientific">viral metagenome</name>
    <dbReference type="NCBI Taxonomy" id="1070528"/>
    <lineage>
        <taxon>unclassified sequences</taxon>
        <taxon>metagenomes</taxon>
        <taxon>organismal metagenomes</taxon>
    </lineage>
</organism>
<dbReference type="AlphaFoldDB" id="A0A6C0B2U3"/>
<accession>A0A6C0B2U3</accession>
<reference evidence="1" key="1">
    <citation type="journal article" date="2020" name="Nature">
        <title>Giant virus diversity and host interactions through global metagenomics.</title>
        <authorList>
            <person name="Schulz F."/>
            <person name="Roux S."/>
            <person name="Paez-Espino D."/>
            <person name="Jungbluth S."/>
            <person name="Walsh D.A."/>
            <person name="Denef V.J."/>
            <person name="McMahon K.D."/>
            <person name="Konstantinidis K.T."/>
            <person name="Eloe-Fadrosh E.A."/>
            <person name="Kyrpides N.C."/>
            <person name="Woyke T."/>
        </authorList>
    </citation>
    <scope>NUCLEOTIDE SEQUENCE</scope>
    <source>
        <strain evidence="1">GVMAG-M-3300009185-36</strain>
    </source>
</reference>